<organism evidence="8 9">
    <name type="scientific">Sphingobium agri</name>
    <dbReference type="NCBI Taxonomy" id="2933566"/>
    <lineage>
        <taxon>Bacteria</taxon>
        <taxon>Pseudomonadati</taxon>
        <taxon>Pseudomonadota</taxon>
        <taxon>Alphaproteobacteria</taxon>
        <taxon>Sphingomonadales</taxon>
        <taxon>Sphingomonadaceae</taxon>
        <taxon>Sphingobium</taxon>
    </lineage>
</organism>
<feature type="domain" description="Glucose-methanol-choline oxidoreductase N-terminal" evidence="6">
    <location>
        <begin position="83"/>
        <end position="106"/>
    </location>
</feature>
<sequence>MADEFDYIIVGAGSAGCVLANKLSENPSNRVLLLEAGGENKHIFVRMPKGVAKLVGDPKFAQYFPVQQPREDGLDASEIWLRGRGLGGSSAINGMIYIRGQPEDFEQWEERGAKGWGWNTMLRAFNAIEDHELGASKEHGVGGPVHVSTSKFHYPLADRMIEAGGQMGLPRNDDFNAGSREGVGYYHHNIKNGRRQSAAVAFLDPIRHRPNLVIRTGVQVDRIIIEERRAKGVMCRIGGQKTEFRCRGEVIVSAGAIASPKLLQLSGIGPAEDLKAAGVDVLVNSPDVGRRMQEHPIYGINYDLQGEKGLNHRYRGLGLARSLAEYFLFKGGPMATVPQEIGIFARSRPSVTRPDLQCFVGGVTLAQGEADVAVPTNGVNKTPGMMIATAMLRATSEGTLTITSPHSDDPLRINPNWLTTQEDCETAIAMVRFVRKLMAQPAIAPFVTREVAPGLSGNDSDEQILTAVRRHLSCGTHAVATCRMGSDDESVVDPRTRVRGVEGLRVVDCSIMPNLTSGNTNAPAMAMAWHASSLILEDAR</sequence>
<dbReference type="PANTHER" id="PTHR11552">
    <property type="entry name" value="GLUCOSE-METHANOL-CHOLINE GMC OXIDOREDUCTASE"/>
    <property type="match status" value="1"/>
</dbReference>
<evidence type="ECO:0000256" key="5">
    <source>
        <dbReference type="RuleBase" id="RU003968"/>
    </source>
</evidence>
<feature type="domain" description="Glucose-methanol-choline oxidoreductase N-terminal" evidence="7">
    <location>
        <begin position="255"/>
        <end position="269"/>
    </location>
</feature>
<evidence type="ECO:0000313" key="9">
    <source>
        <dbReference type="Proteomes" id="UP001203512"/>
    </source>
</evidence>
<dbReference type="PROSITE" id="PS00623">
    <property type="entry name" value="GMC_OXRED_1"/>
    <property type="match status" value="1"/>
</dbReference>
<comment type="cofactor">
    <cofactor evidence="1">
        <name>FAD</name>
        <dbReference type="ChEBI" id="CHEBI:57692"/>
    </cofactor>
</comment>
<dbReference type="Proteomes" id="UP001203512">
    <property type="component" value="Unassembled WGS sequence"/>
</dbReference>
<dbReference type="PIRSF" id="PIRSF000137">
    <property type="entry name" value="Alcohol_oxidase"/>
    <property type="match status" value="1"/>
</dbReference>
<dbReference type="Gene3D" id="3.30.560.10">
    <property type="entry name" value="Glucose Oxidase, domain 3"/>
    <property type="match status" value="1"/>
</dbReference>
<evidence type="ECO:0000313" key="8">
    <source>
        <dbReference type="EMBL" id="MCK0530045.1"/>
    </source>
</evidence>
<dbReference type="Pfam" id="PF05199">
    <property type="entry name" value="GMC_oxred_C"/>
    <property type="match status" value="1"/>
</dbReference>
<comment type="similarity">
    <text evidence="2 5">Belongs to the GMC oxidoreductase family.</text>
</comment>
<dbReference type="InterPro" id="IPR007867">
    <property type="entry name" value="GMC_OxRtase_C"/>
</dbReference>
<evidence type="ECO:0000256" key="3">
    <source>
        <dbReference type="ARBA" id="ARBA00022630"/>
    </source>
</evidence>
<comment type="caution">
    <text evidence="8">The sequence shown here is derived from an EMBL/GenBank/DDBJ whole genome shotgun (WGS) entry which is preliminary data.</text>
</comment>
<protein>
    <submittedName>
        <fullName evidence="8">GMC family oxidoreductase N-terminal domain-containing protein</fullName>
    </submittedName>
</protein>
<dbReference type="InterPro" id="IPR012132">
    <property type="entry name" value="GMC_OxRdtase"/>
</dbReference>
<dbReference type="Gene3D" id="3.50.50.60">
    <property type="entry name" value="FAD/NAD(P)-binding domain"/>
    <property type="match status" value="1"/>
</dbReference>
<dbReference type="Pfam" id="PF00732">
    <property type="entry name" value="GMC_oxred_N"/>
    <property type="match status" value="1"/>
</dbReference>
<dbReference type="SUPFAM" id="SSF51905">
    <property type="entry name" value="FAD/NAD(P)-binding domain"/>
    <property type="match status" value="1"/>
</dbReference>
<evidence type="ECO:0000256" key="1">
    <source>
        <dbReference type="ARBA" id="ARBA00001974"/>
    </source>
</evidence>
<keyword evidence="4 5" id="KW-0274">FAD</keyword>
<dbReference type="PROSITE" id="PS00624">
    <property type="entry name" value="GMC_OXRED_2"/>
    <property type="match status" value="1"/>
</dbReference>
<dbReference type="InterPro" id="IPR036188">
    <property type="entry name" value="FAD/NAD-bd_sf"/>
</dbReference>
<evidence type="ECO:0000256" key="2">
    <source>
        <dbReference type="ARBA" id="ARBA00010790"/>
    </source>
</evidence>
<evidence type="ECO:0000259" key="7">
    <source>
        <dbReference type="PROSITE" id="PS00624"/>
    </source>
</evidence>
<dbReference type="SUPFAM" id="SSF54373">
    <property type="entry name" value="FAD-linked reductases, C-terminal domain"/>
    <property type="match status" value="1"/>
</dbReference>
<evidence type="ECO:0000259" key="6">
    <source>
        <dbReference type="PROSITE" id="PS00623"/>
    </source>
</evidence>
<reference evidence="8 9" key="1">
    <citation type="submission" date="2022-04" db="EMBL/GenBank/DDBJ databases">
        <authorList>
            <person name="Huq M.A."/>
        </authorList>
    </citation>
    <scope>NUCLEOTIDE SEQUENCE [LARGE SCALE GENOMIC DNA]</scope>
    <source>
        <strain evidence="8 9">MAH-33</strain>
    </source>
</reference>
<gene>
    <name evidence="8" type="ORF">MU848_00440</name>
</gene>
<accession>A0ABT0DSF0</accession>
<proteinExistence type="inferred from homology"/>
<keyword evidence="3 5" id="KW-0285">Flavoprotein</keyword>
<dbReference type="RefSeq" id="WP_247229469.1">
    <property type="nucleotide sequence ID" value="NZ_JALKHS010000002.1"/>
</dbReference>
<dbReference type="InterPro" id="IPR000172">
    <property type="entry name" value="GMC_OxRdtase_N"/>
</dbReference>
<name>A0ABT0DSF0_9SPHN</name>
<dbReference type="EMBL" id="JALKHS010000002">
    <property type="protein sequence ID" value="MCK0530045.1"/>
    <property type="molecule type" value="Genomic_DNA"/>
</dbReference>
<keyword evidence="9" id="KW-1185">Reference proteome</keyword>
<evidence type="ECO:0000256" key="4">
    <source>
        <dbReference type="ARBA" id="ARBA00022827"/>
    </source>
</evidence>
<dbReference type="PANTHER" id="PTHR11552:SF147">
    <property type="entry name" value="CHOLINE DEHYDROGENASE, MITOCHONDRIAL"/>
    <property type="match status" value="1"/>
</dbReference>